<evidence type="ECO:0008006" key="4">
    <source>
        <dbReference type="Google" id="ProtNLM"/>
    </source>
</evidence>
<geneLocation type="plasmid" evidence="2 3">
    <name>pYPD9-1</name>
</geneLocation>
<dbReference type="Proteomes" id="UP001649230">
    <property type="component" value="Plasmid pYPD9-1"/>
</dbReference>
<gene>
    <name evidence="2" type="ORF">L0M14_30335</name>
</gene>
<dbReference type="EMBL" id="CP090979">
    <property type="protein sequence ID" value="UJF36589.1"/>
    <property type="molecule type" value="Genomic_DNA"/>
</dbReference>
<evidence type="ECO:0000313" key="3">
    <source>
        <dbReference type="Proteomes" id="UP001649230"/>
    </source>
</evidence>
<proteinExistence type="predicted"/>
<reference evidence="2 3" key="1">
    <citation type="journal article" date="2024" name="Int. J. Syst. Evol. Microbiol.">
        <title>Paenibacillus hexagrammi sp. nov., a novel bacterium isolated from the gut content of Hexagrammos agrammus.</title>
        <authorList>
            <person name="Jung H.K."/>
            <person name="Kim D.G."/>
            <person name="Zin H."/>
            <person name="Park J."/>
            <person name="Jung H."/>
            <person name="Kim Y.O."/>
            <person name="Kong H.J."/>
            <person name="Kim J.W."/>
            <person name="Kim Y.S."/>
        </authorList>
    </citation>
    <scope>NUCLEOTIDE SEQUENCE [LARGE SCALE GENOMIC DNA]</scope>
    <source>
        <strain evidence="2 3">YPD9-1</strain>
    </source>
</reference>
<feature type="region of interest" description="Disordered" evidence="1">
    <location>
        <begin position="212"/>
        <end position="239"/>
    </location>
</feature>
<protein>
    <recommendedName>
        <fullName evidence="4">Single-stranded DNA-binding protein</fullName>
    </recommendedName>
</protein>
<dbReference type="RefSeq" id="WP_235123139.1">
    <property type="nucleotide sequence ID" value="NZ_CP090979.1"/>
</dbReference>
<evidence type="ECO:0000256" key="1">
    <source>
        <dbReference type="SAM" id="MobiDB-lite"/>
    </source>
</evidence>
<name>A0ABY3SSG7_9BACL</name>
<organism evidence="2 3">
    <name type="scientific">Paenibacillus hexagrammi</name>
    <dbReference type="NCBI Taxonomy" id="2908839"/>
    <lineage>
        <taxon>Bacteria</taxon>
        <taxon>Bacillati</taxon>
        <taxon>Bacillota</taxon>
        <taxon>Bacilli</taxon>
        <taxon>Bacillales</taxon>
        <taxon>Paenibacillaceae</taxon>
        <taxon>Paenibacillus</taxon>
    </lineage>
</organism>
<keyword evidence="3" id="KW-1185">Reference proteome</keyword>
<accession>A0ABY3SSG7</accession>
<feature type="region of interest" description="Disordered" evidence="1">
    <location>
        <begin position="1"/>
        <end position="20"/>
    </location>
</feature>
<sequence>MSILLSKGSDTLDNSEKGGANSGKKVGFIRLKNGQSVRVAFIADRAEPENVVFASAEYLNHGDFEQGVHSHPCIHALGEGCHSCDVKVPRSRRFVIPFVLLDKYVNGKTTVEAGTVGVLDVSKKQYNTIKAAVKDYLIADEDDGTIALFDMAFKLAKTGEKTESSFAISPILKLKGEDKEVVEATKEVELEEDFFELALRIRTNDQLKEMLKNYTPKADDEDEDEQAEQSESEDPAKNF</sequence>
<keyword evidence="2" id="KW-0614">Plasmid</keyword>
<evidence type="ECO:0000313" key="2">
    <source>
        <dbReference type="EMBL" id="UJF36589.1"/>
    </source>
</evidence>
<feature type="compositionally biased region" description="Acidic residues" evidence="1">
    <location>
        <begin position="219"/>
        <end position="233"/>
    </location>
</feature>